<comment type="caution">
    <text evidence="2">The sequence shown here is derived from an EMBL/GenBank/DDBJ whole genome shotgun (WGS) entry which is preliminary data.</text>
</comment>
<organism evidence="2 3">
    <name type="scientific">Paracidobacterium acidisoli</name>
    <dbReference type="NCBI Taxonomy" id="2303751"/>
    <lineage>
        <taxon>Bacteria</taxon>
        <taxon>Pseudomonadati</taxon>
        <taxon>Acidobacteriota</taxon>
        <taxon>Terriglobia</taxon>
        <taxon>Terriglobales</taxon>
        <taxon>Acidobacteriaceae</taxon>
        <taxon>Paracidobacterium</taxon>
    </lineage>
</organism>
<dbReference type="RefSeq" id="WP_117298930.1">
    <property type="nucleotide sequence ID" value="NZ_QVQT02000003.1"/>
</dbReference>
<protein>
    <submittedName>
        <fullName evidence="2">Uncharacterized protein</fullName>
    </submittedName>
</protein>
<evidence type="ECO:0000256" key="1">
    <source>
        <dbReference type="SAM" id="SignalP"/>
    </source>
</evidence>
<evidence type="ECO:0000313" key="3">
    <source>
        <dbReference type="Proteomes" id="UP000264702"/>
    </source>
</evidence>
<reference evidence="2 3" key="1">
    <citation type="submission" date="2018-08" db="EMBL/GenBank/DDBJ databases">
        <title>Acidipila sp. 4G-K13, an acidobacterium isolated from forest soil.</title>
        <authorList>
            <person name="Gao Z.-H."/>
            <person name="Qiu L.-H."/>
        </authorList>
    </citation>
    <scope>NUCLEOTIDE SEQUENCE [LARGE SCALE GENOMIC DNA]</scope>
    <source>
        <strain evidence="2 3">4G-K13</strain>
    </source>
</reference>
<feature type="signal peptide" evidence="1">
    <location>
        <begin position="1"/>
        <end position="19"/>
    </location>
</feature>
<name>A0A372IPS2_9BACT</name>
<keyword evidence="1" id="KW-0732">Signal</keyword>
<dbReference type="Proteomes" id="UP000264702">
    <property type="component" value="Unassembled WGS sequence"/>
</dbReference>
<dbReference type="OrthoDB" id="123275at2"/>
<proteinExistence type="predicted"/>
<evidence type="ECO:0000313" key="2">
    <source>
        <dbReference type="EMBL" id="RFU16759.1"/>
    </source>
</evidence>
<feature type="chain" id="PRO_5016910504" evidence="1">
    <location>
        <begin position="20"/>
        <end position="153"/>
    </location>
</feature>
<accession>A0A372IPS2</accession>
<sequence length="153" mass="16083">MKPFALALLFAATTTAAYAEAECPVELTAVSPAAQAHLQLTSPVQSEGGIELSFRNQSGKEIRSMEVGAELKVKRNVYDLDAATVKLDLTVSGTGVVDPANNLMRSLPVDAALFGVGTVTLEEVTFADGSVWTPAGRVACSVRGNGTQRIEMK</sequence>
<keyword evidence="3" id="KW-1185">Reference proteome</keyword>
<dbReference type="EMBL" id="QVQT01000003">
    <property type="protein sequence ID" value="RFU16759.1"/>
    <property type="molecule type" value="Genomic_DNA"/>
</dbReference>
<dbReference type="AlphaFoldDB" id="A0A372IPS2"/>
<gene>
    <name evidence="2" type="ORF">D0Y96_08390</name>
</gene>